<dbReference type="SUPFAM" id="SSF49299">
    <property type="entry name" value="PKD domain"/>
    <property type="match status" value="1"/>
</dbReference>
<dbReference type="EMBL" id="FOQY01000004">
    <property type="protein sequence ID" value="SFI69329.1"/>
    <property type="molecule type" value="Genomic_DNA"/>
</dbReference>
<protein>
    <recommendedName>
        <fullName evidence="5">microbial collagenase</fullName>
        <ecNumber evidence="5">3.4.24.3</ecNumber>
    </recommendedName>
</protein>
<evidence type="ECO:0000256" key="9">
    <source>
        <dbReference type="ARBA" id="ARBA00022729"/>
    </source>
</evidence>
<dbReference type="InterPro" id="IPR035986">
    <property type="entry name" value="PKD_dom_sf"/>
</dbReference>
<keyword evidence="10" id="KW-0378">Hydrolase</keyword>
<dbReference type="Gene3D" id="3.40.30.160">
    <property type="entry name" value="Collagenase ColT, N-terminal domain"/>
    <property type="match status" value="1"/>
</dbReference>
<keyword evidence="12" id="KW-0106">Calcium</keyword>
<keyword evidence="20" id="KW-1185">Reference proteome</keyword>
<evidence type="ECO:0000256" key="8">
    <source>
        <dbReference type="ARBA" id="ARBA00022723"/>
    </source>
</evidence>
<keyword evidence="8" id="KW-0479">Metal-binding</keyword>
<evidence type="ECO:0000256" key="10">
    <source>
        <dbReference type="ARBA" id="ARBA00022801"/>
    </source>
</evidence>
<dbReference type="GO" id="GO:0005576">
    <property type="term" value="C:extracellular region"/>
    <property type="evidence" value="ECO:0007669"/>
    <property type="project" value="UniProtKB-SubCell"/>
</dbReference>
<dbReference type="Gene3D" id="1.10.390.20">
    <property type="match status" value="1"/>
</dbReference>
<comment type="catalytic activity">
    <reaction evidence="1">
        <text>Digestion of native collagen in the triple helical region at Xaa-|-Gly bonds. With synthetic peptides, a preference is shown for Gly at P3 and P1', Pro and Ala at P2 and P2', and hydroxyproline, Ala or Arg at P3'.</text>
        <dbReference type="EC" id="3.4.24.3"/>
    </reaction>
</comment>
<evidence type="ECO:0000256" key="11">
    <source>
        <dbReference type="ARBA" id="ARBA00022833"/>
    </source>
</evidence>
<evidence type="ECO:0000256" key="4">
    <source>
        <dbReference type="ARBA" id="ARBA00004613"/>
    </source>
</evidence>
<evidence type="ECO:0000256" key="5">
    <source>
        <dbReference type="ARBA" id="ARBA00012653"/>
    </source>
</evidence>
<keyword evidence="6" id="KW-0964">Secreted</keyword>
<keyword evidence="13" id="KW-0843">Virulence</keyword>
<keyword evidence="9" id="KW-0732">Signal</keyword>
<evidence type="ECO:0000313" key="19">
    <source>
        <dbReference type="EMBL" id="SFI69329.1"/>
    </source>
</evidence>
<proteinExistence type="predicted"/>
<evidence type="ECO:0000256" key="12">
    <source>
        <dbReference type="ARBA" id="ARBA00022837"/>
    </source>
</evidence>
<evidence type="ECO:0000256" key="1">
    <source>
        <dbReference type="ARBA" id="ARBA00000424"/>
    </source>
</evidence>
<dbReference type="Proteomes" id="UP000199111">
    <property type="component" value="Unassembled WGS sequence"/>
</dbReference>
<dbReference type="Pfam" id="PF08453">
    <property type="entry name" value="Peptidase_M9_N"/>
    <property type="match status" value="1"/>
</dbReference>
<dbReference type="PRINTS" id="PR00931">
    <property type="entry name" value="MICOLLPTASE"/>
</dbReference>
<keyword evidence="15" id="KW-0865">Zymogen</keyword>
<feature type="region of interest" description="Disordered" evidence="17">
    <location>
        <begin position="39"/>
        <end position="70"/>
    </location>
</feature>
<evidence type="ECO:0000256" key="17">
    <source>
        <dbReference type="SAM" id="MobiDB-lite"/>
    </source>
</evidence>
<sequence>MRSELRRTITRMVLVGSVLGLGIGTQIVSAPPSTAVVRTGGPVADRDVSGARDERTPHVQHKPLTPDELPPLSAFVEQQRDDYDAPPDTGKQRAAAAAVCDVANFTGQSGAALVTAIKNADPTCVNTLFRLTGAEARATFAETKMVTAATALRDNAVAYAGDNSTGTLQLVLFLRAGYYVQSKADNGIGAYGTALRSPVRSALDAFFANGRSGDVNDVNGDTLNEAVILIDSAQENTRYIYVVKRLLTAYNSSYNAYKYMRSSVNSVFTVLFRGHYDPAFVTAVTNDPSLLDVVNGFAVDHSGLLGGDYYYLPYNAGRELSRFVQYASLQAKVRPMVKALIGRSAITGPTAKMWVALADMVDYYDNANCSYYGVCDYRAQITATVLPISHDCGPTLRIRAQDITTAQLDASCASLAGQDAYFHSLVKDNGPVADDRNTSLEVVVFNSSVDYQTYAGALYDIATNNGGMYLEGSPGVAGNQPRFIAYEDTRVLPAFAIWNLNHEYTHYLDGRFDMYGDFNASQSTPTTWWTEGFAEYVSYSYRDVVYDAAITEAAKKTFTLREVFDTTYEHEDTTRTYRWGYLAARYMLDKHPADVATVLGRYRAGDWSGARSFLTGLNYTADWNTWLTACASGACGGDGTPANTAPVAAFTTAVNGATVAFTDGSTDADGTIASRAWDFGDGGTSTAANPSRTYAASGTYTVRLTVTDNGGKTGTITKTVTVTAPLPQCAGSDVRMLGRNCVRTDVAANTGSHSYLYINVPAGTAQLKITTSGGTGNADLYYSPGSWATANNYSKRSATAGNAETLTITSPRAGYHYITLYGTTAFTGVSVSSEH</sequence>
<dbReference type="RefSeq" id="WP_218158647.1">
    <property type="nucleotide sequence ID" value="NZ_FOQY01000004.1"/>
</dbReference>
<dbReference type="Gene3D" id="2.60.120.380">
    <property type="match status" value="1"/>
</dbReference>
<dbReference type="Pfam" id="PF01752">
    <property type="entry name" value="Peptidase_M9"/>
    <property type="match status" value="1"/>
</dbReference>
<dbReference type="CDD" id="cd00146">
    <property type="entry name" value="PKD"/>
    <property type="match status" value="1"/>
</dbReference>
<accession>A0A1I3KA22</accession>
<dbReference type="InterPro" id="IPR013783">
    <property type="entry name" value="Ig-like_fold"/>
</dbReference>
<dbReference type="GO" id="GO:0005975">
    <property type="term" value="P:carbohydrate metabolic process"/>
    <property type="evidence" value="ECO:0007669"/>
    <property type="project" value="UniProtKB-ARBA"/>
</dbReference>
<feature type="active site" evidence="16">
    <location>
        <position position="503"/>
    </location>
</feature>
<dbReference type="AlphaFoldDB" id="A0A1I3KA22"/>
<keyword evidence="7" id="KW-0645">Protease</keyword>
<dbReference type="SMART" id="SM00089">
    <property type="entry name" value="PKD"/>
    <property type="match status" value="1"/>
</dbReference>
<keyword evidence="14" id="KW-0482">Metalloprotease</keyword>
<evidence type="ECO:0000256" key="2">
    <source>
        <dbReference type="ARBA" id="ARBA00001913"/>
    </source>
</evidence>
<reference evidence="20" key="1">
    <citation type="submission" date="2016-10" db="EMBL/GenBank/DDBJ databases">
        <authorList>
            <person name="Varghese N."/>
            <person name="Submissions S."/>
        </authorList>
    </citation>
    <scope>NUCLEOTIDE SEQUENCE [LARGE SCALE GENOMIC DNA]</scope>
    <source>
        <strain evidence="20">CGMCC 4.2126</strain>
    </source>
</reference>
<name>A0A1I3KA22_9ACTN</name>
<evidence type="ECO:0000256" key="6">
    <source>
        <dbReference type="ARBA" id="ARBA00022525"/>
    </source>
</evidence>
<dbReference type="EC" id="3.4.24.3" evidence="5"/>
<dbReference type="PROSITE" id="PS50093">
    <property type="entry name" value="PKD"/>
    <property type="match status" value="1"/>
</dbReference>
<dbReference type="PANTHER" id="PTHR13062:SF9">
    <property type="entry name" value="MICROBIAL COLLAGENASE"/>
    <property type="match status" value="1"/>
</dbReference>
<feature type="domain" description="PKD" evidence="18">
    <location>
        <begin position="642"/>
        <end position="725"/>
    </location>
</feature>
<dbReference type="GO" id="GO:0008270">
    <property type="term" value="F:zinc ion binding"/>
    <property type="evidence" value="ECO:0007669"/>
    <property type="project" value="InterPro"/>
</dbReference>
<evidence type="ECO:0000256" key="7">
    <source>
        <dbReference type="ARBA" id="ARBA00022670"/>
    </source>
</evidence>
<dbReference type="InterPro" id="IPR002169">
    <property type="entry name" value="Peptidase_M9A/M9B"/>
</dbReference>
<comment type="subcellular location">
    <subcellularLocation>
        <location evidence="4">Secreted</location>
    </subcellularLocation>
</comment>
<organism evidence="19 20">
    <name type="scientific">Streptosporangium canum</name>
    <dbReference type="NCBI Taxonomy" id="324952"/>
    <lineage>
        <taxon>Bacteria</taxon>
        <taxon>Bacillati</taxon>
        <taxon>Actinomycetota</taxon>
        <taxon>Actinomycetes</taxon>
        <taxon>Streptosporangiales</taxon>
        <taxon>Streptosporangiaceae</taxon>
        <taxon>Streptosporangium</taxon>
    </lineage>
</organism>
<dbReference type="PANTHER" id="PTHR13062">
    <property type="entry name" value="COLLAGENASE"/>
    <property type="match status" value="1"/>
</dbReference>
<evidence type="ECO:0000256" key="16">
    <source>
        <dbReference type="PIRSR" id="PIRSR602169-1"/>
    </source>
</evidence>
<dbReference type="InterPro" id="IPR007280">
    <property type="entry name" value="Peptidase_C_arc/bac"/>
</dbReference>
<keyword evidence="11" id="KW-0862">Zinc</keyword>
<dbReference type="InterPro" id="IPR013661">
    <property type="entry name" value="Peptidase_M9_N_dom"/>
</dbReference>
<dbReference type="InterPro" id="IPR000601">
    <property type="entry name" value="PKD_dom"/>
</dbReference>
<dbReference type="Pfam" id="PF04151">
    <property type="entry name" value="PPC"/>
    <property type="match status" value="1"/>
</dbReference>
<feature type="compositionally biased region" description="Basic and acidic residues" evidence="17">
    <location>
        <begin position="44"/>
        <end position="57"/>
    </location>
</feature>
<dbReference type="Gene3D" id="2.60.40.10">
    <property type="entry name" value="Immunoglobulins"/>
    <property type="match status" value="1"/>
</dbReference>
<dbReference type="InterPro" id="IPR022409">
    <property type="entry name" value="PKD/Chitinase_dom"/>
</dbReference>
<gene>
    <name evidence="19" type="ORF">SAMN05216275_104284</name>
</gene>
<evidence type="ECO:0000256" key="14">
    <source>
        <dbReference type="ARBA" id="ARBA00023049"/>
    </source>
</evidence>
<evidence type="ECO:0000256" key="13">
    <source>
        <dbReference type="ARBA" id="ARBA00023026"/>
    </source>
</evidence>
<comment type="cofactor">
    <cofactor evidence="2">
        <name>Ca(2+)</name>
        <dbReference type="ChEBI" id="CHEBI:29108"/>
    </cofactor>
</comment>
<evidence type="ECO:0000256" key="15">
    <source>
        <dbReference type="ARBA" id="ARBA00023145"/>
    </source>
</evidence>
<comment type="cofactor">
    <cofactor evidence="3">
        <name>Zn(2+)</name>
        <dbReference type="ChEBI" id="CHEBI:29105"/>
    </cofactor>
</comment>
<evidence type="ECO:0000313" key="20">
    <source>
        <dbReference type="Proteomes" id="UP000199111"/>
    </source>
</evidence>
<dbReference type="GO" id="GO:0004222">
    <property type="term" value="F:metalloendopeptidase activity"/>
    <property type="evidence" value="ECO:0007669"/>
    <property type="project" value="UniProtKB-EC"/>
</dbReference>
<evidence type="ECO:0000259" key="18">
    <source>
        <dbReference type="PROSITE" id="PS50093"/>
    </source>
</evidence>
<evidence type="ECO:0000256" key="3">
    <source>
        <dbReference type="ARBA" id="ARBA00001947"/>
    </source>
</evidence>
<dbReference type="GO" id="GO:0006508">
    <property type="term" value="P:proteolysis"/>
    <property type="evidence" value="ECO:0007669"/>
    <property type="project" value="UniProtKB-KW"/>
</dbReference>
<dbReference type="GeneID" id="96297460"/>
<dbReference type="Pfam" id="PF18911">
    <property type="entry name" value="PKD_4"/>
    <property type="match status" value="1"/>
</dbReference>